<feature type="transmembrane region" description="Helical" evidence="1">
    <location>
        <begin position="12"/>
        <end position="29"/>
    </location>
</feature>
<keyword evidence="1" id="KW-1133">Transmembrane helix</keyword>
<proteinExistence type="predicted"/>
<evidence type="ECO:0000313" key="2">
    <source>
        <dbReference type="EMBL" id="RZT91196.1"/>
    </source>
</evidence>
<dbReference type="RefSeq" id="WP_130305300.1">
    <property type="nucleotide sequence ID" value="NZ_SHKO01000006.1"/>
</dbReference>
<dbReference type="Proteomes" id="UP000293398">
    <property type="component" value="Unassembled WGS sequence"/>
</dbReference>
<evidence type="ECO:0000256" key="1">
    <source>
        <dbReference type="SAM" id="Phobius"/>
    </source>
</evidence>
<keyword evidence="1" id="KW-0812">Transmembrane</keyword>
<sequence length="115" mass="12804">MLSEATVLPNAVIYFILIAVLIYVLIPILKPAWGQAKLYKSIFYILGLGLAVYLVVLMVLQAKIQPVKLPPAHVLEMLQGASDCVVKKLGDRVFYKDFSSFEIVEARQFCSGSKQ</sequence>
<dbReference type="EMBL" id="SHKO01000006">
    <property type="protein sequence ID" value="RZT91196.1"/>
    <property type="molecule type" value="Genomic_DNA"/>
</dbReference>
<keyword evidence="3" id="KW-1185">Reference proteome</keyword>
<name>A0A4Q7V402_9BURK</name>
<evidence type="ECO:0000313" key="3">
    <source>
        <dbReference type="Proteomes" id="UP000293398"/>
    </source>
</evidence>
<dbReference type="AlphaFoldDB" id="A0A4Q7V402"/>
<gene>
    <name evidence="2" type="ORF">EV681_4550</name>
</gene>
<comment type="caution">
    <text evidence="2">The sequence shown here is derived from an EMBL/GenBank/DDBJ whole genome shotgun (WGS) entry which is preliminary data.</text>
</comment>
<feature type="transmembrane region" description="Helical" evidence="1">
    <location>
        <begin position="41"/>
        <end position="60"/>
    </location>
</feature>
<keyword evidence="1" id="KW-0472">Membrane</keyword>
<accession>A0A4Q7V402</accession>
<protein>
    <submittedName>
        <fullName evidence="2">Uncharacterized protein</fullName>
    </submittedName>
</protein>
<organism evidence="2 3">
    <name type="scientific">Advenella incenata</name>
    <dbReference type="NCBI Taxonomy" id="267800"/>
    <lineage>
        <taxon>Bacteria</taxon>
        <taxon>Pseudomonadati</taxon>
        <taxon>Pseudomonadota</taxon>
        <taxon>Betaproteobacteria</taxon>
        <taxon>Burkholderiales</taxon>
        <taxon>Alcaligenaceae</taxon>
    </lineage>
</organism>
<reference evidence="2 3" key="1">
    <citation type="submission" date="2019-02" db="EMBL/GenBank/DDBJ databases">
        <title>Genomic Encyclopedia of Type Strains, Phase IV (KMG-IV): sequencing the most valuable type-strain genomes for metagenomic binning, comparative biology and taxonomic classification.</title>
        <authorList>
            <person name="Goeker M."/>
        </authorList>
    </citation>
    <scope>NUCLEOTIDE SEQUENCE [LARGE SCALE GENOMIC DNA]</scope>
    <source>
        <strain evidence="2 3">DSM 23814</strain>
    </source>
</reference>